<feature type="transmembrane region" description="Helical" evidence="6">
    <location>
        <begin position="80"/>
        <end position="97"/>
    </location>
</feature>
<keyword evidence="5 6" id="KW-0472">Membrane</keyword>
<evidence type="ECO:0000256" key="4">
    <source>
        <dbReference type="ARBA" id="ARBA00022989"/>
    </source>
</evidence>
<evidence type="ECO:0000259" key="7">
    <source>
        <dbReference type="Pfam" id="PF04039"/>
    </source>
</evidence>
<keyword evidence="3 6" id="KW-0812">Transmembrane</keyword>
<evidence type="ECO:0000256" key="6">
    <source>
        <dbReference type="SAM" id="Phobius"/>
    </source>
</evidence>
<evidence type="ECO:0000256" key="3">
    <source>
        <dbReference type="ARBA" id="ARBA00022692"/>
    </source>
</evidence>
<dbReference type="InterPro" id="IPR007182">
    <property type="entry name" value="MnhB"/>
</dbReference>
<name>A0A7C4JIW7_9CREN</name>
<dbReference type="Pfam" id="PF04039">
    <property type="entry name" value="MnhB"/>
    <property type="match status" value="1"/>
</dbReference>
<keyword evidence="4 6" id="KW-1133">Transmembrane helix</keyword>
<dbReference type="InterPro" id="IPR050622">
    <property type="entry name" value="CPA3_antiporter_subunitB"/>
</dbReference>
<feature type="transmembrane region" description="Helical" evidence="6">
    <location>
        <begin position="142"/>
        <end position="159"/>
    </location>
</feature>
<evidence type="ECO:0000256" key="2">
    <source>
        <dbReference type="ARBA" id="ARBA00022475"/>
    </source>
</evidence>
<organism evidence="9">
    <name type="scientific">Ignisphaera aggregans</name>
    <dbReference type="NCBI Taxonomy" id="334771"/>
    <lineage>
        <taxon>Archaea</taxon>
        <taxon>Thermoproteota</taxon>
        <taxon>Thermoprotei</taxon>
        <taxon>Desulfurococcales</taxon>
        <taxon>Desulfurococcaceae</taxon>
        <taxon>Ignisphaera</taxon>
    </lineage>
</organism>
<reference evidence="9" key="1">
    <citation type="journal article" date="2020" name="mSystems">
        <title>Genome- and Community-Level Interaction Insights into Carbon Utilization and Element Cycling Functions of Hydrothermarchaeota in Hydrothermal Sediment.</title>
        <authorList>
            <person name="Zhou Z."/>
            <person name="Liu Y."/>
            <person name="Xu W."/>
            <person name="Pan J."/>
            <person name="Luo Z.H."/>
            <person name="Li M."/>
        </authorList>
    </citation>
    <scope>NUCLEOTIDE SEQUENCE [LARGE SCALE GENOMIC DNA]</scope>
    <source>
        <strain evidence="9">SpSt-637</strain>
        <strain evidence="8">SpSt-667</strain>
    </source>
</reference>
<keyword evidence="2" id="KW-1003">Cell membrane</keyword>
<sequence>MKVRNIFFVLLMIFVVLVISIPTLLGAFGTIPPEHLRSIAKQYLFLSYNPYNKSLWSASPEVVAAIVWDYRGLDTLYETMVFYTAIIGALMLYSEILGSKDVIGGKGLSFIVKRGTAIVLLAILAVGISTVLHGMITPGGGFQGGAIMAVAPIVALIVFSRTFLDKSKLTYAHFISIRSLALLGVILAPLIPLISNAFIFQNQAKSLPIFQSPIFFTYPSTIIDVPMGGLIAILNIFEGIAVFSAFALAFMILLYSEELSRKPLEGEDIGY</sequence>
<protein>
    <submittedName>
        <fullName evidence="9">Sodium:proton antiporter</fullName>
    </submittedName>
</protein>
<evidence type="ECO:0000256" key="1">
    <source>
        <dbReference type="ARBA" id="ARBA00004651"/>
    </source>
</evidence>
<accession>A0A7C4JIW7</accession>
<comment type="caution">
    <text evidence="9">The sequence shown here is derived from an EMBL/GenBank/DDBJ whole genome shotgun (WGS) entry which is preliminary data.</text>
</comment>
<dbReference type="GO" id="GO:0005886">
    <property type="term" value="C:plasma membrane"/>
    <property type="evidence" value="ECO:0007669"/>
    <property type="project" value="UniProtKB-SubCell"/>
</dbReference>
<evidence type="ECO:0000313" key="9">
    <source>
        <dbReference type="EMBL" id="HGQ64036.1"/>
    </source>
</evidence>
<evidence type="ECO:0000313" key="8">
    <source>
        <dbReference type="EMBL" id="HGQ36357.1"/>
    </source>
</evidence>
<feature type="transmembrane region" description="Helical" evidence="6">
    <location>
        <begin position="117"/>
        <end position="136"/>
    </location>
</feature>
<feature type="transmembrane region" description="Helical" evidence="6">
    <location>
        <begin position="230"/>
        <end position="255"/>
    </location>
</feature>
<comment type="subcellular location">
    <subcellularLocation>
        <location evidence="1">Cell membrane</location>
        <topology evidence="1">Multi-pass membrane protein</topology>
    </subcellularLocation>
</comment>
<feature type="domain" description="Na+/H+ antiporter MnhB subunit-related protein" evidence="7">
    <location>
        <begin position="111"/>
        <end position="246"/>
    </location>
</feature>
<dbReference type="PANTHER" id="PTHR33932">
    <property type="entry name" value="NA(+)/H(+) ANTIPORTER SUBUNIT B"/>
    <property type="match status" value="1"/>
</dbReference>
<dbReference type="PANTHER" id="PTHR33932:SF4">
    <property type="entry name" value="NA(+)_H(+) ANTIPORTER SUBUNIT B"/>
    <property type="match status" value="1"/>
</dbReference>
<gene>
    <name evidence="9" type="ORF">ENU08_02175</name>
    <name evidence="8" type="ORF">ENU41_06750</name>
</gene>
<dbReference type="AlphaFoldDB" id="A0A7C4JIW7"/>
<evidence type="ECO:0000256" key="5">
    <source>
        <dbReference type="ARBA" id="ARBA00023136"/>
    </source>
</evidence>
<proteinExistence type="predicted"/>
<dbReference type="EMBL" id="DTBD01000015">
    <property type="protein sequence ID" value="HGQ64036.1"/>
    <property type="molecule type" value="Genomic_DNA"/>
</dbReference>
<feature type="transmembrane region" description="Helical" evidence="6">
    <location>
        <begin position="7"/>
        <end position="28"/>
    </location>
</feature>
<dbReference type="EMBL" id="DTCK01000041">
    <property type="protein sequence ID" value="HGQ36357.1"/>
    <property type="molecule type" value="Genomic_DNA"/>
</dbReference>
<feature type="transmembrane region" description="Helical" evidence="6">
    <location>
        <begin position="180"/>
        <end position="200"/>
    </location>
</feature>